<dbReference type="NCBIfam" id="TIGR00521">
    <property type="entry name" value="coaBC_dfp"/>
    <property type="match status" value="1"/>
</dbReference>
<dbReference type="HOGENOM" id="CLU_033319_0_1_7"/>
<feature type="domain" description="DNA/pantothenate metabolism flavoprotein C-terminal" evidence="6">
    <location>
        <begin position="184"/>
        <end position="392"/>
    </location>
</feature>
<keyword evidence="3" id="KW-0511">Multifunctional enzyme</keyword>
<comment type="cofactor">
    <cofactor evidence="3">
        <name>Mg(2+)</name>
        <dbReference type="ChEBI" id="CHEBI:18420"/>
    </cofactor>
</comment>
<comment type="function">
    <text evidence="3">Catalyzes two sequential steps in the biosynthesis of coenzyme A. In the first step cysteine is conjugated to 4'-phosphopantothenate to form 4-phosphopantothenoylcysteine. In the second step the latter compound is decarboxylated to form 4'-phosphopantotheine.</text>
</comment>
<feature type="active site" description="Proton donor" evidence="3">
    <location>
        <position position="157"/>
    </location>
</feature>
<dbReference type="InterPro" id="IPR003382">
    <property type="entry name" value="Flavoprotein"/>
</dbReference>
<evidence type="ECO:0000259" key="6">
    <source>
        <dbReference type="Pfam" id="PF04127"/>
    </source>
</evidence>
<dbReference type="HAMAP" id="MF_02225">
    <property type="entry name" value="CoaBC"/>
    <property type="match status" value="1"/>
</dbReference>
<comment type="pathway">
    <text evidence="3 4">Cofactor biosynthesis; coenzyme A biosynthesis; CoA from (R)-pantothenate: step 2/5.</text>
</comment>
<feature type="binding site" evidence="3">
    <location>
        <position position="339"/>
    </location>
    <ligand>
        <name>CTP</name>
        <dbReference type="ChEBI" id="CHEBI:37563"/>
    </ligand>
</feature>
<feature type="binding site" evidence="3">
    <location>
        <position position="321"/>
    </location>
    <ligand>
        <name>CTP</name>
        <dbReference type="ChEBI" id="CHEBI:37563"/>
    </ligand>
</feature>
<dbReference type="GO" id="GO:0071513">
    <property type="term" value="C:phosphopantothenoylcysteine decarboxylase complex"/>
    <property type="evidence" value="ECO:0007669"/>
    <property type="project" value="TreeGrafter"/>
</dbReference>
<evidence type="ECO:0000259" key="5">
    <source>
        <dbReference type="Pfam" id="PF02441"/>
    </source>
</evidence>
<dbReference type="PANTHER" id="PTHR14359:SF6">
    <property type="entry name" value="PHOSPHOPANTOTHENOYLCYSTEINE DECARBOXYLASE"/>
    <property type="match status" value="1"/>
</dbReference>
<gene>
    <name evidence="3" type="primary">coaBC</name>
    <name evidence="7" type="ordered locus">Ppro_0088</name>
</gene>
<keyword evidence="1 3" id="KW-0210">Decarboxylase</keyword>
<dbReference type="PANTHER" id="PTHR14359">
    <property type="entry name" value="HOMO-OLIGOMERIC FLAVIN CONTAINING CYS DECARBOXYLASE FAMILY"/>
    <property type="match status" value="1"/>
</dbReference>
<evidence type="ECO:0000313" key="8">
    <source>
        <dbReference type="Proteomes" id="UP000006732"/>
    </source>
</evidence>
<dbReference type="InterPro" id="IPR005252">
    <property type="entry name" value="CoaBC"/>
</dbReference>
<evidence type="ECO:0000256" key="2">
    <source>
        <dbReference type="ARBA" id="ARBA00023239"/>
    </source>
</evidence>
<dbReference type="Gene3D" id="3.40.50.1950">
    <property type="entry name" value="Flavin prenyltransferase-like"/>
    <property type="match status" value="1"/>
</dbReference>
<comment type="catalytic activity">
    <reaction evidence="3 4">
        <text>N-[(R)-4-phosphopantothenoyl]-L-cysteine + H(+) = (R)-4'-phosphopantetheine + CO2</text>
        <dbReference type="Rhea" id="RHEA:16793"/>
        <dbReference type="ChEBI" id="CHEBI:15378"/>
        <dbReference type="ChEBI" id="CHEBI:16526"/>
        <dbReference type="ChEBI" id="CHEBI:59458"/>
        <dbReference type="ChEBI" id="CHEBI:61723"/>
        <dbReference type="EC" id="4.1.1.36"/>
    </reaction>
</comment>
<dbReference type="AlphaFoldDB" id="A1AK58"/>
<feature type="domain" description="Flavoprotein" evidence="5">
    <location>
        <begin position="5"/>
        <end position="177"/>
    </location>
</feature>
<keyword evidence="2 3" id="KW-0456">Lyase</keyword>
<comment type="similarity">
    <text evidence="3 4">In the N-terminal section; belongs to the HFCD (homo-oligomeric flavin containing Cys decarboxylase) superfamily.</text>
</comment>
<dbReference type="KEGG" id="ppd:Ppro_0088"/>
<evidence type="ECO:0000256" key="3">
    <source>
        <dbReference type="HAMAP-Rule" id="MF_02225"/>
    </source>
</evidence>
<dbReference type="InterPro" id="IPR007085">
    <property type="entry name" value="DNA/pantothenate-metab_flavo_C"/>
</dbReference>
<sequence length="403" mass="43147">MLHDKRIILGVSGGIAAYKAVELLRLLTKAGADVHVIMTRSAQEFITPLSFQTLSANAVHTELFNLIAEREIGHISLADRADLFLIAPATANCIGKIASGIADDMLSTTVMATRAPVLIAPAMNVNMYTNPIYRANERKLRRLGYLFAAPEKGALACGWEGEGKLAAPETIFEAALSALTARDLAGRTIMVTAGPTREEIDPVRYISNHSSGKMGYAIARAAARRGARVILVSGPVNIPAPPGVELVAVSSAEEMRRAVMGRVGKCDAVIKAAAVADYRPLERTASKVKKKAGELTLHLTRNADILAELGSLEKHPFLVGFAAETDNLEAYAAGKLKEKNLDMIVANDVSQSDAGFNVETNRALLLFRDGRRLECPLMSKEELANVILDQLCAGMGNGALPHK</sequence>
<dbReference type="GO" id="GO:0015941">
    <property type="term" value="P:pantothenate catabolic process"/>
    <property type="evidence" value="ECO:0007669"/>
    <property type="project" value="InterPro"/>
</dbReference>
<comment type="pathway">
    <text evidence="3 4">Cofactor biosynthesis; coenzyme A biosynthesis; CoA from (R)-pantothenate: step 3/5.</text>
</comment>
<dbReference type="RefSeq" id="WP_011734043.1">
    <property type="nucleotide sequence ID" value="NC_008609.1"/>
</dbReference>
<feature type="binding site" evidence="3">
    <location>
        <position position="277"/>
    </location>
    <ligand>
        <name>CTP</name>
        <dbReference type="ChEBI" id="CHEBI:37563"/>
    </ligand>
</feature>
<dbReference type="GO" id="GO:0004633">
    <property type="term" value="F:phosphopantothenoylcysteine decarboxylase activity"/>
    <property type="evidence" value="ECO:0007669"/>
    <property type="project" value="UniProtKB-UniRule"/>
</dbReference>
<protein>
    <recommendedName>
        <fullName evidence="3">Coenzyme A biosynthesis bifunctional protein CoaBC</fullName>
    </recommendedName>
    <alternativeName>
        <fullName evidence="3">DNA/pantothenate metabolism flavoprotein</fullName>
    </alternativeName>
    <alternativeName>
        <fullName evidence="3">Phosphopantothenoylcysteine synthetase/decarboxylase</fullName>
        <shortName evidence="3">PPCS-PPCDC</shortName>
    </alternativeName>
    <domain>
        <recommendedName>
            <fullName evidence="3">Phosphopantothenoylcysteine decarboxylase</fullName>
            <shortName evidence="3">PPC decarboxylase</shortName>
            <shortName evidence="3">PPC-DC</shortName>
            <ecNumber evidence="3">4.1.1.36</ecNumber>
        </recommendedName>
        <alternativeName>
            <fullName evidence="3">CoaC</fullName>
        </alternativeName>
    </domain>
    <domain>
        <recommendedName>
            <fullName evidence="3">Phosphopantothenate--cysteine ligase</fullName>
            <ecNumber evidence="3">6.3.2.5</ecNumber>
        </recommendedName>
        <alternativeName>
            <fullName evidence="3">CoaB</fullName>
        </alternativeName>
        <alternativeName>
            <fullName evidence="3">Phosphopantothenoylcysteine synthetase</fullName>
            <shortName evidence="3">PPC synthetase</shortName>
            <shortName evidence="3">PPC-S</shortName>
        </alternativeName>
    </domain>
</protein>
<dbReference type="EMBL" id="CP000482">
    <property type="protein sequence ID" value="ABK97728.1"/>
    <property type="molecule type" value="Genomic_DNA"/>
</dbReference>
<organism evidence="7 8">
    <name type="scientific">Pelobacter propionicus (strain DSM 2379 / NBRC 103807 / OttBd1)</name>
    <dbReference type="NCBI Taxonomy" id="338966"/>
    <lineage>
        <taxon>Bacteria</taxon>
        <taxon>Pseudomonadati</taxon>
        <taxon>Thermodesulfobacteriota</taxon>
        <taxon>Desulfuromonadia</taxon>
        <taxon>Desulfuromonadales</taxon>
        <taxon>Desulfuromonadaceae</taxon>
        <taxon>Pelobacter</taxon>
    </lineage>
</organism>
<accession>A1AK58</accession>
<feature type="region of interest" description="Phosphopantothenoylcysteine decarboxylase" evidence="3">
    <location>
        <begin position="1"/>
        <end position="188"/>
    </location>
</feature>
<comment type="function">
    <text evidence="4">Catalyzes two steps in the biosynthesis of coenzyme A. In the first step cysteine is conjugated to 4'-phosphopantothenate to form 4-phosphopantothenoylcysteine, in the latter compound is decarboxylated to form 4'-phosphopantotheine.</text>
</comment>
<comment type="caution">
    <text evidence="3">Lacks conserved residue(s) required for the propagation of feature annotation.</text>
</comment>
<dbReference type="GO" id="GO:0010181">
    <property type="term" value="F:FMN binding"/>
    <property type="evidence" value="ECO:0007669"/>
    <property type="project" value="UniProtKB-UniRule"/>
</dbReference>
<feature type="binding site" evidence="3">
    <location>
        <position position="335"/>
    </location>
    <ligand>
        <name>CTP</name>
        <dbReference type="ChEBI" id="CHEBI:37563"/>
    </ligand>
</feature>
<dbReference type="SUPFAM" id="SSF102645">
    <property type="entry name" value="CoaB-like"/>
    <property type="match status" value="1"/>
</dbReference>
<dbReference type="OrthoDB" id="9802554at2"/>
<keyword evidence="3 4" id="KW-0288">FMN</keyword>
<dbReference type="Gene3D" id="3.40.50.10300">
    <property type="entry name" value="CoaB-like"/>
    <property type="match status" value="1"/>
</dbReference>
<comment type="similarity">
    <text evidence="3 4">In the C-terminal section; belongs to the PPC synthetase family.</text>
</comment>
<dbReference type="UniPathway" id="UPA00241">
    <property type="reaction ID" value="UER00353"/>
</dbReference>
<dbReference type="SUPFAM" id="SSF52507">
    <property type="entry name" value="Homo-oligomeric flavin-containing Cys decarboxylases, HFCD"/>
    <property type="match status" value="1"/>
</dbReference>
<dbReference type="EC" id="6.3.2.5" evidence="3"/>
<dbReference type="EC" id="4.1.1.36" evidence="3"/>
<dbReference type="InterPro" id="IPR036551">
    <property type="entry name" value="Flavin_trans-like"/>
</dbReference>
<reference evidence="7 8" key="1">
    <citation type="submission" date="2006-10" db="EMBL/GenBank/DDBJ databases">
        <title>Complete sequence of chromosome of Pelobacter propionicus DSM 2379.</title>
        <authorList>
            <consortium name="US DOE Joint Genome Institute"/>
            <person name="Copeland A."/>
            <person name="Lucas S."/>
            <person name="Lapidus A."/>
            <person name="Barry K."/>
            <person name="Detter J.C."/>
            <person name="Glavina del Rio T."/>
            <person name="Hammon N."/>
            <person name="Israni S."/>
            <person name="Dalin E."/>
            <person name="Tice H."/>
            <person name="Pitluck S."/>
            <person name="Saunders E."/>
            <person name="Brettin T."/>
            <person name="Bruce D."/>
            <person name="Han C."/>
            <person name="Tapia R."/>
            <person name="Schmutz J."/>
            <person name="Larimer F."/>
            <person name="Land M."/>
            <person name="Hauser L."/>
            <person name="Kyrpides N."/>
            <person name="Kim E."/>
            <person name="Lovley D."/>
            <person name="Richardson P."/>
        </authorList>
    </citation>
    <scope>NUCLEOTIDE SEQUENCE [LARGE SCALE GENOMIC DNA]</scope>
    <source>
        <strain evidence="8">DSM 2379 / NBRC 103807 / OttBd1</strain>
    </source>
</reference>
<dbReference type="Pfam" id="PF02441">
    <property type="entry name" value="Flavoprotein"/>
    <property type="match status" value="1"/>
</dbReference>
<feature type="region of interest" description="Phosphopantothenate--cysteine ligase" evidence="3">
    <location>
        <begin position="189"/>
        <end position="403"/>
    </location>
</feature>
<dbReference type="GO" id="GO:0004632">
    <property type="term" value="F:phosphopantothenate--cysteine ligase activity"/>
    <property type="evidence" value="ECO:0007669"/>
    <property type="project" value="UniProtKB-UniRule"/>
</dbReference>
<comment type="catalytic activity">
    <reaction evidence="3 4">
        <text>(R)-4'-phosphopantothenate + L-cysteine + CTP = N-[(R)-4-phosphopantothenoyl]-L-cysteine + CMP + diphosphate + H(+)</text>
        <dbReference type="Rhea" id="RHEA:19397"/>
        <dbReference type="ChEBI" id="CHEBI:10986"/>
        <dbReference type="ChEBI" id="CHEBI:15378"/>
        <dbReference type="ChEBI" id="CHEBI:33019"/>
        <dbReference type="ChEBI" id="CHEBI:35235"/>
        <dbReference type="ChEBI" id="CHEBI:37563"/>
        <dbReference type="ChEBI" id="CHEBI:59458"/>
        <dbReference type="ChEBI" id="CHEBI:60377"/>
        <dbReference type="EC" id="6.3.2.5"/>
    </reaction>
</comment>
<dbReference type="eggNOG" id="COG0452">
    <property type="taxonomic scope" value="Bacteria"/>
</dbReference>
<feature type="binding site" evidence="3">
    <location>
        <position position="287"/>
    </location>
    <ligand>
        <name>CTP</name>
        <dbReference type="ChEBI" id="CHEBI:37563"/>
    </ligand>
</feature>
<keyword evidence="3 4" id="KW-0285">Flavoprotein</keyword>
<evidence type="ECO:0000313" key="7">
    <source>
        <dbReference type="EMBL" id="ABK97728.1"/>
    </source>
</evidence>
<dbReference type="InterPro" id="IPR035929">
    <property type="entry name" value="CoaB-like_sf"/>
</dbReference>
<keyword evidence="8" id="KW-1185">Reference proteome</keyword>
<proteinExistence type="inferred from homology"/>
<dbReference type="GO" id="GO:0015937">
    <property type="term" value="P:coenzyme A biosynthetic process"/>
    <property type="evidence" value="ECO:0007669"/>
    <property type="project" value="UniProtKB-UniRule"/>
</dbReference>
<dbReference type="Pfam" id="PF04127">
    <property type="entry name" value="DFP"/>
    <property type="match status" value="1"/>
</dbReference>
<keyword evidence="3 4" id="KW-0436">Ligase</keyword>
<name>A1AK58_PELPD</name>
<evidence type="ECO:0000256" key="4">
    <source>
        <dbReference type="RuleBase" id="RU364078"/>
    </source>
</evidence>
<dbReference type="Proteomes" id="UP000006732">
    <property type="component" value="Chromosome"/>
</dbReference>
<keyword evidence="3" id="KW-0479">Metal-binding</keyword>
<comment type="cofactor">
    <cofactor evidence="3">
        <name>FMN</name>
        <dbReference type="ChEBI" id="CHEBI:58210"/>
    </cofactor>
    <text evidence="3">Binds 1 FMN per subunit.</text>
</comment>
<keyword evidence="3" id="KW-0460">Magnesium</keyword>
<dbReference type="STRING" id="338966.Ppro_0088"/>
<dbReference type="GO" id="GO:0046872">
    <property type="term" value="F:metal ion binding"/>
    <property type="evidence" value="ECO:0007669"/>
    <property type="project" value="UniProtKB-KW"/>
</dbReference>
<evidence type="ECO:0000256" key="1">
    <source>
        <dbReference type="ARBA" id="ARBA00022793"/>
    </source>
</evidence>